<feature type="transmembrane region" description="Helical" evidence="1">
    <location>
        <begin position="12"/>
        <end position="31"/>
    </location>
</feature>
<feature type="transmembrane region" description="Helical" evidence="1">
    <location>
        <begin position="112"/>
        <end position="139"/>
    </location>
</feature>
<name>A0ABQ3GFR2_9BURK</name>
<dbReference type="Proteomes" id="UP000626210">
    <property type="component" value="Unassembled WGS sequence"/>
</dbReference>
<dbReference type="Pfam" id="PF07077">
    <property type="entry name" value="DUF1345"/>
    <property type="match status" value="1"/>
</dbReference>
<dbReference type="PROSITE" id="PS51257">
    <property type="entry name" value="PROKAR_LIPOPROTEIN"/>
    <property type="match status" value="1"/>
</dbReference>
<keyword evidence="1" id="KW-0472">Membrane</keyword>
<evidence type="ECO:0000313" key="2">
    <source>
        <dbReference type="EMBL" id="GHD04566.1"/>
    </source>
</evidence>
<organism evidence="2 3">
    <name type="scientific">Pseudorhodoferax aquiterrae</name>
    <dbReference type="NCBI Taxonomy" id="747304"/>
    <lineage>
        <taxon>Bacteria</taxon>
        <taxon>Pseudomonadati</taxon>
        <taxon>Pseudomonadota</taxon>
        <taxon>Betaproteobacteria</taxon>
        <taxon>Burkholderiales</taxon>
        <taxon>Comamonadaceae</taxon>
    </lineage>
</organism>
<accession>A0ABQ3GFR2</accession>
<comment type="caution">
    <text evidence="2">The sequence shown here is derived from an EMBL/GenBank/DDBJ whole genome shotgun (WGS) entry which is preliminary data.</text>
</comment>
<dbReference type="InterPro" id="IPR009781">
    <property type="entry name" value="DUF1345"/>
</dbReference>
<evidence type="ECO:0000256" key="1">
    <source>
        <dbReference type="SAM" id="Phobius"/>
    </source>
</evidence>
<keyword evidence="3" id="KW-1185">Reference proteome</keyword>
<dbReference type="EMBL" id="BMYK01000051">
    <property type="protein sequence ID" value="GHD04566.1"/>
    <property type="molecule type" value="Genomic_DNA"/>
</dbReference>
<feature type="transmembrane region" description="Helical" evidence="1">
    <location>
        <begin position="188"/>
        <end position="212"/>
    </location>
</feature>
<dbReference type="RefSeq" id="WP_189691051.1">
    <property type="nucleotide sequence ID" value="NZ_BMYK01000051.1"/>
</dbReference>
<feature type="transmembrane region" description="Helical" evidence="1">
    <location>
        <begin position="37"/>
        <end position="57"/>
    </location>
</feature>
<evidence type="ECO:0008006" key="4">
    <source>
        <dbReference type="Google" id="ProtNLM"/>
    </source>
</evidence>
<proteinExistence type="predicted"/>
<sequence>MPRLLHHLRVRPYLMGACAVGLACAWLLPAPNAVTRALVGWNAAVWLYLVLLVFMMVRADHGRVQRAAVAQAESAATVLALVSLAAVASVVGVVFELSAAKQPGMPHAWPHVLLALATVVGSWTLLPMVFALSYASVYYRAHGAGLRFPDGDPQFRPNYADFLYFSFTIAVASQTSDVSVDTPTMRRVVLLQTLLSFAFNATILAFSINIAASLF</sequence>
<gene>
    <name evidence="2" type="ORF">GCM10007320_65500</name>
</gene>
<evidence type="ECO:0000313" key="3">
    <source>
        <dbReference type="Proteomes" id="UP000626210"/>
    </source>
</evidence>
<reference evidence="3" key="1">
    <citation type="journal article" date="2019" name="Int. J. Syst. Evol. Microbiol.">
        <title>The Global Catalogue of Microorganisms (GCM) 10K type strain sequencing project: providing services to taxonomists for standard genome sequencing and annotation.</title>
        <authorList>
            <consortium name="The Broad Institute Genomics Platform"/>
            <consortium name="The Broad Institute Genome Sequencing Center for Infectious Disease"/>
            <person name="Wu L."/>
            <person name="Ma J."/>
        </authorList>
    </citation>
    <scope>NUCLEOTIDE SEQUENCE [LARGE SCALE GENOMIC DNA]</scope>
    <source>
        <strain evidence="3">KCTC 23314</strain>
    </source>
</reference>
<protein>
    <recommendedName>
        <fullName evidence="4">DUF1345 domain-containing protein</fullName>
    </recommendedName>
</protein>
<feature type="transmembrane region" description="Helical" evidence="1">
    <location>
        <begin position="78"/>
        <end position="100"/>
    </location>
</feature>
<keyword evidence="1" id="KW-0812">Transmembrane</keyword>
<keyword evidence="1" id="KW-1133">Transmembrane helix</keyword>